<evidence type="ECO:0000313" key="2">
    <source>
        <dbReference type="Proteomes" id="UP000324897"/>
    </source>
</evidence>
<organism evidence="1 2">
    <name type="scientific">Eragrostis curvula</name>
    <name type="common">weeping love grass</name>
    <dbReference type="NCBI Taxonomy" id="38414"/>
    <lineage>
        <taxon>Eukaryota</taxon>
        <taxon>Viridiplantae</taxon>
        <taxon>Streptophyta</taxon>
        <taxon>Embryophyta</taxon>
        <taxon>Tracheophyta</taxon>
        <taxon>Spermatophyta</taxon>
        <taxon>Magnoliopsida</taxon>
        <taxon>Liliopsida</taxon>
        <taxon>Poales</taxon>
        <taxon>Poaceae</taxon>
        <taxon>PACMAD clade</taxon>
        <taxon>Chloridoideae</taxon>
        <taxon>Eragrostideae</taxon>
        <taxon>Eragrostidinae</taxon>
        <taxon>Eragrostis</taxon>
    </lineage>
</organism>
<dbReference type="Proteomes" id="UP000324897">
    <property type="component" value="Unassembled WGS sequence"/>
</dbReference>
<dbReference type="OrthoDB" id="682189at2759"/>
<proteinExistence type="predicted"/>
<keyword evidence="2" id="KW-1185">Reference proteome</keyword>
<dbReference type="PANTHER" id="PTHR34970:SF2">
    <property type="entry name" value="ABC TRANSPORTER A FAMILY PROTEIN"/>
    <property type="match status" value="1"/>
</dbReference>
<comment type="caution">
    <text evidence="1">The sequence shown here is derived from an EMBL/GenBank/DDBJ whole genome shotgun (WGS) entry which is preliminary data.</text>
</comment>
<dbReference type="AlphaFoldDB" id="A0A5J9VDT1"/>
<sequence length="77" mass="8521">MGYLWRVRLSSFAAGAAAASAAGFFFLYKDHLIARATIARQVDEIKESSQKHYEALNLRISALESPKESEAVKETSD</sequence>
<reference evidence="1 2" key="1">
    <citation type="journal article" date="2019" name="Sci. Rep.">
        <title>A high-quality genome of Eragrostis curvula grass provides insights into Poaceae evolution and supports new strategies to enhance forage quality.</title>
        <authorList>
            <person name="Carballo J."/>
            <person name="Santos B.A.C.M."/>
            <person name="Zappacosta D."/>
            <person name="Garbus I."/>
            <person name="Selva J.P."/>
            <person name="Gallo C.A."/>
            <person name="Diaz A."/>
            <person name="Albertini E."/>
            <person name="Caccamo M."/>
            <person name="Echenique V."/>
        </authorList>
    </citation>
    <scope>NUCLEOTIDE SEQUENCE [LARGE SCALE GENOMIC DNA]</scope>
    <source>
        <strain evidence="2">cv. Victoria</strain>
        <tissue evidence="1">Leaf</tissue>
    </source>
</reference>
<accession>A0A5J9VDT1</accession>
<gene>
    <name evidence="1" type="ORF">EJB05_16130</name>
</gene>
<dbReference type="Gramene" id="TVU34299">
    <property type="protein sequence ID" value="TVU34299"/>
    <property type="gene ID" value="EJB05_16130"/>
</dbReference>
<name>A0A5J9VDT1_9POAL</name>
<protein>
    <submittedName>
        <fullName evidence="1">Uncharacterized protein</fullName>
    </submittedName>
</protein>
<evidence type="ECO:0000313" key="1">
    <source>
        <dbReference type="EMBL" id="TVU34299.1"/>
    </source>
</evidence>
<dbReference type="EMBL" id="RWGY01000009">
    <property type="protein sequence ID" value="TVU34299.1"/>
    <property type="molecule type" value="Genomic_DNA"/>
</dbReference>
<dbReference type="PANTHER" id="PTHR34970">
    <property type="entry name" value="ABC TRANSPORTER A FAMILY PROTEIN"/>
    <property type="match status" value="1"/>
</dbReference>